<dbReference type="EMBL" id="BSYR01000036">
    <property type="protein sequence ID" value="GMJ02288.1"/>
    <property type="molecule type" value="Genomic_DNA"/>
</dbReference>
<evidence type="ECO:0000313" key="2">
    <source>
        <dbReference type="EMBL" id="GMJ02288.1"/>
    </source>
</evidence>
<evidence type="ECO:0000313" key="3">
    <source>
        <dbReference type="Proteomes" id="UP001165190"/>
    </source>
</evidence>
<proteinExistence type="predicted"/>
<feature type="compositionally biased region" description="Pro residues" evidence="1">
    <location>
        <begin position="15"/>
        <end position="28"/>
    </location>
</feature>
<feature type="compositionally biased region" description="Basic residues" evidence="1">
    <location>
        <begin position="1"/>
        <end position="12"/>
    </location>
</feature>
<sequence>MRIRNSRNHPHRSLSPPPPPPPPSPPPQQHVMVSRINSRLSSINNGSDSKDTFDSWSMSTNESIGHGLFGQTSTSSSSVSSSLSYTGRWCEEEKAIPLKKRRVVIDALMEEKKKGWRCNKMKAKGRSLCNHHLEMQRNRNTHCPTAVRTEEGEGTTSFAASGNQMGETKRVKVVKARSIRSLLRDTVPLY</sequence>
<accession>A0A9W7MFL3</accession>
<name>A0A9W7MFL3_HIBTR</name>
<keyword evidence="3" id="KW-1185">Reference proteome</keyword>
<reference evidence="2" key="1">
    <citation type="submission" date="2023-05" db="EMBL/GenBank/DDBJ databases">
        <title>Genome and transcriptome analyses reveal genes involved in the formation of fine ridges on petal epidermal cells in Hibiscus trionum.</title>
        <authorList>
            <person name="Koshimizu S."/>
            <person name="Masuda S."/>
            <person name="Ishii T."/>
            <person name="Shirasu K."/>
            <person name="Hoshino A."/>
            <person name="Arita M."/>
        </authorList>
    </citation>
    <scope>NUCLEOTIDE SEQUENCE</scope>
    <source>
        <strain evidence="2">Hamamatsu line</strain>
    </source>
</reference>
<organism evidence="2 3">
    <name type="scientific">Hibiscus trionum</name>
    <name type="common">Flower of an hour</name>
    <dbReference type="NCBI Taxonomy" id="183268"/>
    <lineage>
        <taxon>Eukaryota</taxon>
        <taxon>Viridiplantae</taxon>
        <taxon>Streptophyta</taxon>
        <taxon>Embryophyta</taxon>
        <taxon>Tracheophyta</taxon>
        <taxon>Spermatophyta</taxon>
        <taxon>Magnoliopsida</taxon>
        <taxon>eudicotyledons</taxon>
        <taxon>Gunneridae</taxon>
        <taxon>Pentapetalae</taxon>
        <taxon>rosids</taxon>
        <taxon>malvids</taxon>
        <taxon>Malvales</taxon>
        <taxon>Malvaceae</taxon>
        <taxon>Malvoideae</taxon>
        <taxon>Hibiscus</taxon>
    </lineage>
</organism>
<feature type="region of interest" description="Disordered" evidence="1">
    <location>
        <begin position="1"/>
        <end position="30"/>
    </location>
</feature>
<gene>
    <name evidence="2" type="ORF">HRI_003898000</name>
</gene>
<evidence type="ECO:0000256" key="1">
    <source>
        <dbReference type="SAM" id="MobiDB-lite"/>
    </source>
</evidence>
<dbReference type="SUPFAM" id="SSF101447">
    <property type="entry name" value="Formin homology 2 domain (FH2 domain)"/>
    <property type="match status" value="1"/>
</dbReference>
<dbReference type="AlphaFoldDB" id="A0A9W7MFL3"/>
<dbReference type="Proteomes" id="UP001165190">
    <property type="component" value="Unassembled WGS sequence"/>
</dbReference>
<evidence type="ECO:0008006" key="4">
    <source>
        <dbReference type="Google" id="ProtNLM"/>
    </source>
</evidence>
<comment type="caution">
    <text evidence="2">The sequence shown here is derived from an EMBL/GenBank/DDBJ whole genome shotgun (WGS) entry which is preliminary data.</text>
</comment>
<dbReference type="OrthoDB" id="1678035at2759"/>
<protein>
    <recommendedName>
        <fullName evidence="4">Growth-regulating factor</fullName>
    </recommendedName>
</protein>